<dbReference type="InterPro" id="IPR027417">
    <property type="entry name" value="P-loop_NTPase"/>
</dbReference>
<dbReference type="RefSeq" id="WP_109926716.1">
    <property type="nucleotide sequence ID" value="NZ_QGNZ01000004.1"/>
</dbReference>
<evidence type="ECO:0000256" key="2">
    <source>
        <dbReference type="ARBA" id="ARBA00008806"/>
    </source>
</evidence>
<feature type="transmembrane region" description="Helical" evidence="8">
    <location>
        <begin position="20"/>
        <end position="42"/>
    </location>
</feature>
<dbReference type="SUPFAM" id="SSF52540">
    <property type="entry name" value="P-loop containing nucleoside triphosphate hydrolases"/>
    <property type="match status" value="1"/>
</dbReference>
<feature type="compositionally biased region" description="Basic residues" evidence="7">
    <location>
        <begin position="661"/>
        <end position="671"/>
    </location>
</feature>
<accession>A0A317EH53</accession>
<keyword evidence="3" id="KW-1003">Cell membrane</keyword>
<evidence type="ECO:0000256" key="4">
    <source>
        <dbReference type="ARBA" id="ARBA00022692"/>
    </source>
</evidence>
<keyword evidence="11" id="KW-1185">Reference proteome</keyword>
<gene>
    <name evidence="10" type="ORF">DHW03_15255</name>
</gene>
<feature type="transmembrane region" description="Helical" evidence="8">
    <location>
        <begin position="120"/>
        <end position="143"/>
    </location>
</feature>
<evidence type="ECO:0000256" key="3">
    <source>
        <dbReference type="ARBA" id="ARBA00022475"/>
    </source>
</evidence>
<organism evidence="10 11">
    <name type="scientific">Pedobacter yonginense</name>
    <dbReference type="NCBI Taxonomy" id="651869"/>
    <lineage>
        <taxon>Bacteria</taxon>
        <taxon>Pseudomonadati</taxon>
        <taxon>Bacteroidota</taxon>
        <taxon>Sphingobacteriia</taxon>
        <taxon>Sphingobacteriales</taxon>
        <taxon>Sphingobacteriaceae</taxon>
        <taxon>Pedobacter</taxon>
    </lineage>
</organism>
<dbReference type="CDD" id="cd01127">
    <property type="entry name" value="TrwB_TraG_TraD_VirD4"/>
    <property type="match status" value="1"/>
</dbReference>
<dbReference type="EMBL" id="QGNZ01000004">
    <property type="protein sequence ID" value="PWS26151.1"/>
    <property type="molecule type" value="Genomic_DNA"/>
</dbReference>
<dbReference type="InterPro" id="IPR003688">
    <property type="entry name" value="TraG/VirD4"/>
</dbReference>
<keyword evidence="6 8" id="KW-0472">Membrane</keyword>
<dbReference type="InterPro" id="IPR025988">
    <property type="entry name" value="YWFCY_dom"/>
</dbReference>
<dbReference type="AlphaFoldDB" id="A0A317EH53"/>
<feature type="transmembrane region" description="Helical" evidence="8">
    <location>
        <begin position="62"/>
        <end position="81"/>
    </location>
</feature>
<evidence type="ECO:0000313" key="10">
    <source>
        <dbReference type="EMBL" id="PWS26151.1"/>
    </source>
</evidence>
<dbReference type="PANTHER" id="PTHR37937">
    <property type="entry name" value="CONJUGATIVE TRANSFER: DNA TRANSPORT"/>
    <property type="match status" value="1"/>
</dbReference>
<dbReference type="Proteomes" id="UP000245379">
    <property type="component" value="Unassembled WGS sequence"/>
</dbReference>
<evidence type="ECO:0000256" key="6">
    <source>
        <dbReference type="ARBA" id="ARBA00023136"/>
    </source>
</evidence>
<evidence type="ECO:0000256" key="1">
    <source>
        <dbReference type="ARBA" id="ARBA00004651"/>
    </source>
</evidence>
<feature type="domain" description="YWFCY" evidence="9">
    <location>
        <begin position="5"/>
        <end position="148"/>
    </location>
</feature>
<protein>
    <submittedName>
        <fullName evidence="10">Conjugal transfer protein TraG</fullName>
    </submittedName>
</protein>
<dbReference type="Pfam" id="PF02534">
    <property type="entry name" value="T4SS-DNA_transf"/>
    <property type="match status" value="1"/>
</dbReference>
<comment type="similarity">
    <text evidence="2">Belongs to the VirD4/TraG family.</text>
</comment>
<proteinExistence type="inferred from homology"/>
<dbReference type="PANTHER" id="PTHR37937:SF1">
    <property type="entry name" value="CONJUGATIVE TRANSFER: DNA TRANSPORT"/>
    <property type="match status" value="1"/>
</dbReference>
<evidence type="ECO:0000256" key="7">
    <source>
        <dbReference type="SAM" id="MobiDB-lite"/>
    </source>
</evidence>
<comment type="subcellular location">
    <subcellularLocation>
        <location evidence="1">Cell membrane</location>
        <topology evidence="1">Multi-pass membrane protein</topology>
    </subcellularLocation>
</comment>
<evidence type="ECO:0000259" key="9">
    <source>
        <dbReference type="Pfam" id="PF14293"/>
    </source>
</evidence>
<dbReference type="InterPro" id="IPR051539">
    <property type="entry name" value="T4SS-coupling_protein"/>
</dbReference>
<keyword evidence="5 8" id="KW-1133">Transmembrane helix</keyword>
<dbReference type="Pfam" id="PF14293">
    <property type="entry name" value="YWFCY"/>
    <property type="match status" value="1"/>
</dbReference>
<dbReference type="Gene3D" id="3.40.50.300">
    <property type="entry name" value="P-loop containing nucleotide triphosphate hydrolases"/>
    <property type="match status" value="2"/>
</dbReference>
<dbReference type="GO" id="GO:0005886">
    <property type="term" value="C:plasma membrane"/>
    <property type="evidence" value="ECO:0007669"/>
    <property type="project" value="UniProtKB-SubCell"/>
</dbReference>
<reference evidence="10 11" key="1">
    <citation type="submission" date="2018-05" db="EMBL/GenBank/DDBJ databases">
        <title>Pedobacter paludis sp. nov., isolated from wetland soil.</title>
        <authorList>
            <person name="Zhang Y."/>
            <person name="Wang G."/>
        </authorList>
    </citation>
    <scope>NUCLEOTIDE SEQUENCE [LARGE SCALE GENOMIC DNA]</scope>
    <source>
        <strain evidence="10 11">KCTC22721</strain>
    </source>
</reference>
<feature type="region of interest" description="Disordered" evidence="7">
    <location>
        <begin position="646"/>
        <end position="682"/>
    </location>
</feature>
<evidence type="ECO:0000256" key="8">
    <source>
        <dbReference type="SAM" id="Phobius"/>
    </source>
</evidence>
<feature type="compositionally biased region" description="Polar residues" evidence="7">
    <location>
        <begin position="673"/>
        <end position="682"/>
    </location>
</feature>
<feature type="transmembrane region" description="Helical" evidence="8">
    <location>
        <begin position="93"/>
        <end position="114"/>
    </location>
</feature>
<evidence type="ECO:0000313" key="11">
    <source>
        <dbReference type="Proteomes" id="UP000245379"/>
    </source>
</evidence>
<sequence length="682" mass="77431">MNTGEDSTGLRKILDLSRMISVFLLGLHFYISFYTVFCMLGWRAPITDRVIGHLYVMPVFKGWFLPKVASLVFLLISLLGVKGRKDEKITGRKISLVMFAGFLLYFGALLLLYIPINTFLIASVYIFCSLAGFLAILASGTWVSRRIKNSLKKDIFNSENETFPQEERQLENEYSVNLPAKYRYNGENRNSWINFINLFRGLLVSGTPGAGKSYFVIRHVIEQLMKKGFCMFIYDFKYDDLSRIAYNALLKNYDRFPVKPKFYVINFDDLNRTHRCNPLDPAAMEDITDATEASRTIMMGLNRDWIKKQGDFFVESPINFLTAIIWYLKKYKDGRYCTLPHVIELMQADYDQLFKVLQTQEEIKVLINPFISAYQNKAMAQLEGQIASAKIGLARLSSPQLYYVLSGNDFTLDVNNPDEPKIICIGNNPQKLQVYGAVLSLYISRMIKLVNRKGQQKSALIFDEFPTIYFNNMDSVIATARSNKVANILSVQDFSQLKKDYGSEQADVITGIIGNIISGQVTGATAKNLSETFGKIMQDRQSKSINSNDISISQSTQLDYAIPASKISTLSSGEFVGLVADNPEEQIRLKMFHAEIQNDHSKMAEEEKAFKQIPLVKQVSLEEVKANYDQIKMQVSQLIEDELGKINAMSESRENSDTNRSGKKHKEKKGNRNADSVKSVSM</sequence>
<comment type="caution">
    <text evidence="10">The sequence shown here is derived from an EMBL/GenBank/DDBJ whole genome shotgun (WGS) entry which is preliminary data.</text>
</comment>
<evidence type="ECO:0000256" key="5">
    <source>
        <dbReference type="ARBA" id="ARBA00022989"/>
    </source>
</evidence>
<dbReference type="OrthoDB" id="102453at2"/>
<keyword evidence="4 8" id="KW-0812">Transmembrane</keyword>
<dbReference type="NCBIfam" id="NF041326">
    <property type="entry name" value="Bacteroid_MobC"/>
    <property type="match status" value="1"/>
</dbReference>
<name>A0A317EH53_9SPHI</name>